<reference evidence="9 10" key="1">
    <citation type="journal article" date="2024" name="Nat. Commun.">
        <title>Phylogenomics reveals the evolutionary origins of lichenization in chlorophyte algae.</title>
        <authorList>
            <person name="Puginier C."/>
            <person name="Libourel C."/>
            <person name="Otte J."/>
            <person name="Skaloud P."/>
            <person name="Haon M."/>
            <person name="Grisel S."/>
            <person name="Petersen M."/>
            <person name="Berrin J.G."/>
            <person name="Delaux P.M."/>
            <person name="Dal Grande F."/>
            <person name="Keller J."/>
        </authorList>
    </citation>
    <scope>NUCLEOTIDE SEQUENCE [LARGE SCALE GENOMIC DNA]</scope>
    <source>
        <strain evidence="9 10">SAG 216-7</strain>
    </source>
</reference>
<dbReference type="InterPro" id="IPR007148">
    <property type="entry name" value="SSU_processome_Utp12"/>
</dbReference>
<evidence type="ECO:0000313" key="10">
    <source>
        <dbReference type="Proteomes" id="UP001491310"/>
    </source>
</evidence>
<feature type="repeat" description="WD" evidence="6">
    <location>
        <begin position="532"/>
        <end position="564"/>
    </location>
</feature>
<dbReference type="PROSITE" id="PS50082">
    <property type="entry name" value="WD_REPEATS_2"/>
    <property type="match status" value="4"/>
</dbReference>
<feature type="region of interest" description="Disordered" evidence="7">
    <location>
        <begin position="660"/>
        <end position="703"/>
    </location>
</feature>
<gene>
    <name evidence="9" type="ORF">WJX75_004822</name>
</gene>
<keyword evidence="10" id="KW-1185">Reference proteome</keyword>
<feature type="repeat" description="WD" evidence="6">
    <location>
        <begin position="404"/>
        <end position="445"/>
    </location>
</feature>
<feature type="repeat" description="WD" evidence="6">
    <location>
        <begin position="490"/>
        <end position="523"/>
    </location>
</feature>
<keyword evidence="4" id="KW-0677">Repeat</keyword>
<evidence type="ECO:0000256" key="7">
    <source>
        <dbReference type="SAM" id="MobiDB-lite"/>
    </source>
</evidence>
<dbReference type="Proteomes" id="UP001491310">
    <property type="component" value="Unassembled WGS sequence"/>
</dbReference>
<dbReference type="EMBL" id="JALJOT010000005">
    <property type="protein sequence ID" value="KAK9915110.1"/>
    <property type="molecule type" value="Genomic_DNA"/>
</dbReference>
<feature type="repeat" description="WD" evidence="6">
    <location>
        <begin position="362"/>
        <end position="403"/>
    </location>
</feature>
<comment type="caution">
    <text evidence="9">The sequence shown here is derived from an EMBL/GenBank/DDBJ whole genome shotgun (WGS) entry which is preliminary data.</text>
</comment>
<organism evidence="9 10">
    <name type="scientific">Coccomyxa subellipsoidea</name>
    <dbReference type="NCBI Taxonomy" id="248742"/>
    <lineage>
        <taxon>Eukaryota</taxon>
        <taxon>Viridiplantae</taxon>
        <taxon>Chlorophyta</taxon>
        <taxon>core chlorophytes</taxon>
        <taxon>Trebouxiophyceae</taxon>
        <taxon>Trebouxiophyceae incertae sedis</taxon>
        <taxon>Coccomyxaceae</taxon>
        <taxon>Coccomyxa</taxon>
    </lineage>
</organism>
<evidence type="ECO:0000256" key="5">
    <source>
        <dbReference type="ARBA" id="ARBA00023242"/>
    </source>
</evidence>
<evidence type="ECO:0000256" key="1">
    <source>
        <dbReference type="ARBA" id="ARBA00004604"/>
    </source>
</evidence>
<feature type="domain" description="Small-subunit processome Utp12" evidence="8">
    <location>
        <begin position="769"/>
        <end position="873"/>
    </location>
</feature>
<dbReference type="CDD" id="cd00200">
    <property type="entry name" value="WD40"/>
    <property type="match status" value="1"/>
</dbReference>
<dbReference type="PRINTS" id="PR00320">
    <property type="entry name" value="GPROTEINBRPT"/>
</dbReference>
<evidence type="ECO:0000256" key="4">
    <source>
        <dbReference type="ARBA" id="ARBA00022737"/>
    </source>
</evidence>
<keyword evidence="5" id="KW-0539">Nucleus</keyword>
<dbReference type="PANTHER" id="PTHR19858">
    <property type="entry name" value="WD40 REPEAT PROTEIN"/>
    <property type="match status" value="1"/>
</dbReference>
<dbReference type="PROSITE" id="PS00678">
    <property type="entry name" value="WD_REPEATS_1"/>
    <property type="match status" value="2"/>
</dbReference>
<dbReference type="InterPro" id="IPR015943">
    <property type="entry name" value="WD40/YVTN_repeat-like_dom_sf"/>
</dbReference>
<evidence type="ECO:0000259" key="8">
    <source>
        <dbReference type="Pfam" id="PF04003"/>
    </source>
</evidence>
<sequence length="890" mass="95782">MDYKFANLLGAPYRGGNLILHGTDLLSAVGNRISSVDLTASTSSTLPFEALKQIRTLCLSPDGGLLLAIDEDGRSLLINRRRRVLLHHFSFKGPVAAARFSPDGQYIACAVGRLLQIWRAPGYTKTTAPMQLHRTYGGCAADITSLDWSEDSEWIAVASKDLSARVFSLHQIEGYRPPMLSGHKDMLVGVFFVGAAAASAAELDGAAAPHLLTVSRDGALFAWQFHSDQPQAQPEAGANGHSDEGAPGDDRPPKQLRSASSTNYAEGRWQLAEKHFFNQRGARLTALDYHKASRIMVVAFSSGIFDIYQLPAFENVHMLSVSREAITAVTISQRGDWVALGCAALGQLLVWEWRSESYVLKQQGHHYDVSALAFSPDGSYIATGADDNKVKLWTVASGFCFVTFSEHTAPVTAVSFLPTSSAAVSASMDGTVRAWDLLRYRNFRTMTSPTPVQFASLAVDPAGEVVCAGSLDTFQIFVWSVKTARLLDVLAAHEGPVVAMAFSPTQPLLASASWDKTVRTWDVFSGKGGVEVLQHTHDVLAVAWAPSGKLLASATLDGQIYFWDPLEAQLQGTIEGRRDIAGGRLASDRRAAGNRTSGQCFTSLAFSADGSMLLAAGASKFVCLYDVEEKVLLRRVQISANRSLDGVLDQLNSRHLTDAGPAQLLDDAPDDEDLLLPPTTAGGPAGAEDLPGTGGKRRPAVRSRAVALSPTGRSWAAATTDGLLLYSLDPGAMFDPTDLADDVTPQAARRAMREGAWLRALLVTLRLKDAELLRLVILGTPPQEVDMIAGSVPTAALTDVLAALAEYMTDCPHLEFLLKWVRSLCLRHGTTLQAMPASRTMPVFRALQQAVTKSHEDLASACDTNLYTLRYLAAASKPALQAPQLLEKAG</sequence>
<evidence type="ECO:0000256" key="6">
    <source>
        <dbReference type="PROSITE-ProRule" id="PRU00221"/>
    </source>
</evidence>
<protein>
    <recommendedName>
        <fullName evidence="8">Small-subunit processome Utp12 domain-containing protein</fullName>
    </recommendedName>
</protein>
<dbReference type="InterPro" id="IPR001680">
    <property type="entry name" value="WD40_rpt"/>
</dbReference>
<evidence type="ECO:0000313" key="9">
    <source>
        <dbReference type="EMBL" id="KAK9915110.1"/>
    </source>
</evidence>
<dbReference type="SUPFAM" id="SSF50978">
    <property type="entry name" value="WD40 repeat-like"/>
    <property type="match status" value="1"/>
</dbReference>
<dbReference type="InterPro" id="IPR011047">
    <property type="entry name" value="Quinoprotein_ADH-like_sf"/>
</dbReference>
<feature type="region of interest" description="Disordered" evidence="7">
    <location>
        <begin position="231"/>
        <end position="259"/>
    </location>
</feature>
<comment type="subcellular location">
    <subcellularLocation>
        <location evidence="1">Nucleus</location>
        <location evidence="1">Nucleolus</location>
    </subcellularLocation>
</comment>
<name>A0ABR2YTG1_9CHLO</name>
<accession>A0ABR2YTG1</accession>
<dbReference type="SUPFAM" id="SSF63829">
    <property type="entry name" value="Calcium-dependent phosphotriesterase"/>
    <property type="match status" value="1"/>
</dbReference>
<dbReference type="SMART" id="SM00320">
    <property type="entry name" value="WD40"/>
    <property type="match status" value="11"/>
</dbReference>
<evidence type="ECO:0000256" key="3">
    <source>
        <dbReference type="ARBA" id="ARBA00022574"/>
    </source>
</evidence>
<proteinExistence type="inferred from homology"/>
<dbReference type="InterPro" id="IPR036322">
    <property type="entry name" value="WD40_repeat_dom_sf"/>
</dbReference>
<dbReference type="Pfam" id="PF00400">
    <property type="entry name" value="WD40"/>
    <property type="match status" value="7"/>
</dbReference>
<comment type="similarity">
    <text evidence="2">Belongs to the WD repeat PWP2 family.</text>
</comment>
<keyword evidence="3 6" id="KW-0853">WD repeat</keyword>
<dbReference type="InterPro" id="IPR020472">
    <property type="entry name" value="WD40_PAC1"/>
</dbReference>
<dbReference type="InterPro" id="IPR027145">
    <property type="entry name" value="PWP2"/>
</dbReference>
<dbReference type="Gene3D" id="2.130.10.10">
    <property type="entry name" value="YVTN repeat-like/Quinoprotein amine dehydrogenase"/>
    <property type="match status" value="3"/>
</dbReference>
<feature type="compositionally biased region" description="Basic and acidic residues" evidence="7">
    <location>
        <begin position="241"/>
        <end position="253"/>
    </location>
</feature>
<dbReference type="SUPFAM" id="SSF50998">
    <property type="entry name" value="Quinoprotein alcohol dehydrogenase-like"/>
    <property type="match status" value="1"/>
</dbReference>
<evidence type="ECO:0000256" key="2">
    <source>
        <dbReference type="ARBA" id="ARBA00010226"/>
    </source>
</evidence>
<dbReference type="PANTHER" id="PTHR19858:SF0">
    <property type="entry name" value="PERIODIC TRYPTOPHAN PROTEIN 2 HOMOLOG"/>
    <property type="match status" value="1"/>
</dbReference>
<dbReference type="PROSITE" id="PS50294">
    <property type="entry name" value="WD_REPEATS_REGION"/>
    <property type="match status" value="4"/>
</dbReference>
<dbReference type="InterPro" id="IPR019775">
    <property type="entry name" value="WD40_repeat_CS"/>
</dbReference>
<dbReference type="Pfam" id="PF04003">
    <property type="entry name" value="Utp12"/>
    <property type="match status" value="1"/>
</dbReference>